<evidence type="ECO:0000256" key="2">
    <source>
        <dbReference type="ARBA" id="ARBA00022553"/>
    </source>
</evidence>
<dbReference type="STRING" id="113562.SAMN04489716_5893"/>
<dbReference type="Pfam" id="PF08659">
    <property type="entry name" value="KR"/>
    <property type="match status" value="1"/>
</dbReference>
<keyword evidence="6" id="KW-0511">Multifunctional enzyme</keyword>
<dbReference type="GO" id="GO:0004312">
    <property type="term" value="F:fatty acid synthase activity"/>
    <property type="evidence" value="ECO:0007669"/>
    <property type="project" value="TreeGrafter"/>
</dbReference>
<evidence type="ECO:0000256" key="1">
    <source>
        <dbReference type="ARBA" id="ARBA00022450"/>
    </source>
</evidence>
<keyword evidence="1" id="KW-0596">Phosphopantetheine</keyword>
<dbReference type="OrthoDB" id="3406074at2"/>
<dbReference type="PROSITE" id="PS52004">
    <property type="entry name" value="KS3_2"/>
    <property type="match status" value="1"/>
</dbReference>
<evidence type="ECO:0000256" key="3">
    <source>
        <dbReference type="ARBA" id="ARBA00022679"/>
    </source>
</evidence>
<dbReference type="Pfam" id="PF00109">
    <property type="entry name" value="ketoacyl-synt"/>
    <property type="match status" value="1"/>
</dbReference>
<feature type="domain" description="Ketosynthase family 3 (KS3)" evidence="9">
    <location>
        <begin position="12"/>
        <end position="438"/>
    </location>
</feature>
<dbReference type="Proteomes" id="UP000198688">
    <property type="component" value="Chromosome I"/>
</dbReference>
<dbReference type="InterPro" id="IPR014031">
    <property type="entry name" value="Ketoacyl_synth_C"/>
</dbReference>
<feature type="compositionally biased region" description="Basic residues" evidence="7">
    <location>
        <begin position="1310"/>
        <end position="1319"/>
    </location>
</feature>
<dbReference type="InterPro" id="IPR032821">
    <property type="entry name" value="PKS_assoc"/>
</dbReference>
<dbReference type="InterPro" id="IPR016035">
    <property type="entry name" value="Acyl_Trfase/lysoPLipase"/>
</dbReference>
<dbReference type="PROSITE" id="PS50075">
    <property type="entry name" value="CARRIER"/>
    <property type="match status" value="1"/>
</dbReference>
<dbReference type="InterPro" id="IPR036736">
    <property type="entry name" value="ACP-like_sf"/>
</dbReference>
<evidence type="ECO:0000256" key="7">
    <source>
        <dbReference type="SAM" id="MobiDB-lite"/>
    </source>
</evidence>
<name>A0A1H2CIR6_9ACTN</name>
<dbReference type="PROSITE" id="PS00606">
    <property type="entry name" value="KS3_1"/>
    <property type="match status" value="1"/>
</dbReference>
<dbReference type="GO" id="GO:0005737">
    <property type="term" value="C:cytoplasm"/>
    <property type="evidence" value="ECO:0007669"/>
    <property type="project" value="TreeGrafter"/>
</dbReference>
<evidence type="ECO:0000256" key="5">
    <source>
        <dbReference type="ARBA" id="ARBA00023098"/>
    </source>
</evidence>
<dbReference type="GO" id="GO:0005886">
    <property type="term" value="C:plasma membrane"/>
    <property type="evidence" value="ECO:0007669"/>
    <property type="project" value="TreeGrafter"/>
</dbReference>
<feature type="region of interest" description="Disordered" evidence="7">
    <location>
        <begin position="1300"/>
        <end position="1319"/>
    </location>
</feature>
<dbReference type="InterPro" id="IPR014030">
    <property type="entry name" value="Ketoacyl_synth_N"/>
</dbReference>
<dbReference type="SMART" id="SM00825">
    <property type="entry name" value="PKS_KS"/>
    <property type="match status" value="1"/>
</dbReference>
<dbReference type="InterPro" id="IPR049490">
    <property type="entry name" value="C883_1060-like_KR_N"/>
</dbReference>
<dbReference type="Gene3D" id="3.40.50.720">
    <property type="entry name" value="NAD(P)-binding Rossmann-like Domain"/>
    <property type="match status" value="1"/>
</dbReference>
<gene>
    <name evidence="10" type="ORF">SAMN04489716_5893</name>
</gene>
<keyword evidence="3" id="KW-0808">Transferase</keyword>
<keyword evidence="4" id="KW-0276">Fatty acid metabolism</keyword>
<dbReference type="Pfam" id="PF02801">
    <property type="entry name" value="Ketoacyl-synt_C"/>
    <property type="match status" value="1"/>
</dbReference>
<dbReference type="InterPro" id="IPR001227">
    <property type="entry name" value="Ac_transferase_dom_sf"/>
</dbReference>
<dbReference type="Pfam" id="PF21394">
    <property type="entry name" value="Beta-ketacyl_N"/>
    <property type="match status" value="1"/>
</dbReference>
<keyword evidence="2" id="KW-0597">Phosphoprotein</keyword>
<dbReference type="RefSeq" id="WP_157751829.1">
    <property type="nucleotide sequence ID" value="NZ_BOMJ01000086.1"/>
</dbReference>
<dbReference type="Pfam" id="PF16197">
    <property type="entry name" value="KAsynt_C_assoc"/>
    <property type="match status" value="1"/>
</dbReference>
<dbReference type="InterPro" id="IPR057326">
    <property type="entry name" value="KR_dom"/>
</dbReference>
<dbReference type="InterPro" id="IPR020841">
    <property type="entry name" value="PKS_Beta-ketoAc_synthase_dom"/>
</dbReference>
<evidence type="ECO:0000313" key="10">
    <source>
        <dbReference type="EMBL" id="SDT70137.1"/>
    </source>
</evidence>
<evidence type="ECO:0000256" key="4">
    <source>
        <dbReference type="ARBA" id="ARBA00022832"/>
    </source>
</evidence>
<evidence type="ECO:0000259" key="8">
    <source>
        <dbReference type="PROSITE" id="PS50075"/>
    </source>
</evidence>
<reference evidence="10 11" key="1">
    <citation type="submission" date="2016-10" db="EMBL/GenBank/DDBJ databases">
        <authorList>
            <person name="de Groot N.N."/>
        </authorList>
    </citation>
    <scope>NUCLEOTIDE SEQUENCE [LARGE SCALE GENOMIC DNA]</scope>
    <source>
        <strain evidence="10 11">DSM 43941</strain>
    </source>
</reference>
<dbReference type="Gene3D" id="1.10.1200.10">
    <property type="entry name" value="ACP-like"/>
    <property type="match status" value="1"/>
</dbReference>
<evidence type="ECO:0000313" key="11">
    <source>
        <dbReference type="Proteomes" id="UP000198688"/>
    </source>
</evidence>
<dbReference type="CDD" id="cd00833">
    <property type="entry name" value="PKS"/>
    <property type="match status" value="1"/>
</dbReference>
<protein>
    <submittedName>
        <fullName evidence="10">Phosphopantetheine attachment site</fullName>
    </submittedName>
</protein>
<dbReference type="InterPro" id="IPR016039">
    <property type="entry name" value="Thiolase-like"/>
</dbReference>
<dbReference type="InterPro" id="IPR050091">
    <property type="entry name" value="PKS_NRPS_Biosynth_Enz"/>
</dbReference>
<dbReference type="SUPFAM" id="SSF47336">
    <property type="entry name" value="ACP-like"/>
    <property type="match status" value="1"/>
</dbReference>
<dbReference type="SUPFAM" id="SSF51735">
    <property type="entry name" value="NAD(P)-binding Rossmann-fold domains"/>
    <property type="match status" value="2"/>
</dbReference>
<dbReference type="InterPro" id="IPR013968">
    <property type="entry name" value="PKS_KR"/>
</dbReference>
<keyword evidence="11" id="KW-1185">Reference proteome</keyword>
<dbReference type="GO" id="GO:0006633">
    <property type="term" value="P:fatty acid biosynthetic process"/>
    <property type="evidence" value="ECO:0007669"/>
    <property type="project" value="InterPro"/>
</dbReference>
<feature type="region of interest" description="Disordered" evidence="7">
    <location>
        <begin position="731"/>
        <end position="758"/>
    </location>
</feature>
<proteinExistence type="predicted"/>
<feature type="compositionally biased region" description="Basic and acidic residues" evidence="7">
    <location>
        <begin position="1300"/>
        <end position="1309"/>
    </location>
</feature>
<dbReference type="Pfam" id="PF00550">
    <property type="entry name" value="PP-binding"/>
    <property type="match status" value="1"/>
</dbReference>
<dbReference type="SUPFAM" id="SSF53901">
    <property type="entry name" value="Thiolase-like"/>
    <property type="match status" value="1"/>
</dbReference>
<dbReference type="SMART" id="SM00822">
    <property type="entry name" value="PKS_KR"/>
    <property type="match status" value="1"/>
</dbReference>
<evidence type="ECO:0000256" key="6">
    <source>
        <dbReference type="ARBA" id="ARBA00023268"/>
    </source>
</evidence>
<dbReference type="Gene3D" id="3.40.366.10">
    <property type="entry name" value="Malonyl-Coenzyme A Acyl Carrier Protein, domain 2"/>
    <property type="match status" value="1"/>
</dbReference>
<dbReference type="GO" id="GO:0004315">
    <property type="term" value="F:3-oxoacyl-[acyl-carrier-protein] synthase activity"/>
    <property type="evidence" value="ECO:0007669"/>
    <property type="project" value="InterPro"/>
</dbReference>
<evidence type="ECO:0000259" key="9">
    <source>
        <dbReference type="PROSITE" id="PS52004"/>
    </source>
</evidence>
<sequence length="1319" mass="138373">MSDDDETGPVRANDIAVIGMCGRFPGAADLTRLWSRLRAGDDMLTTFTDAELRAAGVPDEVMRDPGHVKRAAILPDAFDFDHTFFGYTRREAKLLDPQQRVLLEVAWELLETVGYSGGTGDQAIGVFAGASMNTYLTNVVARSCDPLSYDGTELMIANDKDYLTTRISYKLGLQGPSVNVQSACSTSLVAVHLAAQSLLAGECDIALAGGVSVIANDYPGYVHNEGMFLSPDGRCRPFDADAAGTTFGDGAGLVALKRLAEAIEDGDQILAVVKGSAINNDGSDKIGFTAPSIAGQRAAIAEAQAIAETDSDTITYVEAHGTATILGDPIEFTALREVFVDGGAQPGRCALGSVKGNVGHLAAAAGIIGFIKVVLALQHREIPGHPGFSRPNPALELAGSPFYINTSLMDWPSGETPRRAGVSSFGFGGTNAHVVLEEAPPLSPRPAPADGPRLLMVSAKSDRALRGLAGRLADALQDTDTPGLADVAHTLSRRRAQPHRHVVTADDPATAVAALRALADGRVTAGPPAGAAPEVTFLFSEIPAEDFATLAALVPALDGAGRKADNLSAVRAVAALWTKSGVRPAAVGGAGAGEVLAACFAGTLEPSEAVALLSWRAGLLDTVPEVHPTAPGIVLLSAVTGGELPLSRALDPGYWTRDVWDGDRLADALAGRTVLGIGSASGPGPRLWADAARLWTEGVPVDWSHWAGGRPRRVPLPAEPLNRVFHRLERKPAAPPHDTGQERRPGASPYDTGQERRSGASLYAPSWQRLGPLAAAPPPDALPAGPWLLFADSGGVGDSLASALRARDADPVVVRHGTAFSRPGTGTFVVDPTDPADYRKLFAALAADGLSPTRVVHLWSLDIAAGRSTTEDLDGACDLGLFSVLDVAKQLARAAAHLTVVARDVHDITGAETVAPAAAMPDAALNVISHEFAGLRCRAVDIGTAAVTPDQLLAEVAAPTAVPVAFRQGQRWTQRFVPVSEEPASRLRTGGTYLITGGLGRAGLVIAGHLARVAGAKLVLTGRTNLPPPEAYDRWIAEHGATDPVSRRIEAVRAVERLGGTVMTASADVTDANAMRELADAARHRFGRIDGWFHCAGVPLDRSNRRIDRTARDTWRAAVAPAVHGASVLVEVFADQVADFGVLMSSPASVLGDAGDAGQAAASRFLDAQASGATGLISVGWDGPAPEWDAGILNRVLGSGLPSRLTVTESGLELRVQRQWAEPDHGGPAVDDLKQSLAKLWSEVLRTTVARYDLSLFDLGGDEFLAVRLARRIEQELGMSLRVVDLLANPTIDQLVAQLDPRREPEPPRRRAGRRTGAV</sequence>
<dbReference type="FunFam" id="3.40.47.10:FF:000042">
    <property type="entry name" value="Polyketide synthase Pks13"/>
    <property type="match status" value="1"/>
</dbReference>
<dbReference type="EMBL" id="LT629758">
    <property type="protein sequence ID" value="SDT70137.1"/>
    <property type="molecule type" value="Genomic_DNA"/>
</dbReference>
<dbReference type="PANTHER" id="PTHR43775">
    <property type="entry name" value="FATTY ACID SYNTHASE"/>
    <property type="match status" value="1"/>
</dbReference>
<dbReference type="InterPro" id="IPR036291">
    <property type="entry name" value="NAD(P)-bd_dom_sf"/>
</dbReference>
<keyword evidence="5" id="KW-0443">Lipid metabolism</keyword>
<dbReference type="InterPro" id="IPR009081">
    <property type="entry name" value="PP-bd_ACP"/>
</dbReference>
<dbReference type="InterPro" id="IPR018201">
    <property type="entry name" value="Ketoacyl_synth_AS"/>
</dbReference>
<dbReference type="SUPFAM" id="SSF52151">
    <property type="entry name" value="FabD/lysophospholipase-like"/>
    <property type="match status" value="1"/>
</dbReference>
<dbReference type="GO" id="GO:0071770">
    <property type="term" value="P:DIM/DIP cell wall layer assembly"/>
    <property type="evidence" value="ECO:0007669"/>
    <property type="project" value="TreeGrafter"/>
</dbReference>
<accession>A0A1H2CIR6</accession>
<dbReference type="Gene3D" id="3.40.47.10">
    <property type="match status" value="1"/>
</dbReference>
<feature type="domain" description="Carrier" evidence="8">
    <location>
        <begin position="1228"/>
        <end position="1303"/>
    </location>
</feature>
<dbReference type="PANTHER" id="PTHR43775:SF37">
    <property type="entry name" value="SI:DKEY-61P9.11"/>
    <property type="match status" value="1"/>
</dbReference>
<organism evidence="10 11">
    <name type="scientific">Actinoplanes derwentensis</name>
    <dbReference type="NCBI Taxonomy" id="113562"/>
    <lineage>
        <taxon>Bacteria</taxon>
        <taxon>Bacillati</taxon>
        <taxon>Actinomycetota</taxon>
        <taxon>Actinomycetes</taxon>
        <taxon>Micromonosporales</taxon>
        <taxon>Micromonosporaceae</taxon>
        <taxon>Actinoplanes</taxon>
    </lineage>
</organism>